<dbReference type="GO" id="GO:0005524">
    <property type="term" value="F:ATP binding"/>
    <property type="evidence" value="ECO:0007669"/>
    <property type="project" value="UniProtKB-UniRule"/>
</dbReference>
<dbReference type="PROSITE" id="PS00107">
    <property type="entry name" value="PROTEIN_KINASE_ATP"/>
    <property type="match status" value="1"/>
</dbReference>
<dbReference type="EC" id="2.7.11.22" evidence="2"/>
<evidence type="ECO:0000313" key="16">
    <source>
        <dbReference type="EMBL" id="SSX11487.1"/>
    </source>
</evidence>
<dbReference type="Pfam" id="PF00069">
    <property type="entry name" value="Pkinase"/>
    <property type="match status" value="1"/>
</dbReference>
<dbReference type="PROSITE" id="PS50011">
    <property type="entry name" value="PROTEIN_KINASE_DOM"/>
    <property type="match status" value="1"/>
</dbReference>
<evidence type="ECO:0000256" key="9">
    <source>
        <dbReference type="ARBA" id="ARBA00035720"/>
    </source>
</evidence>
<dbReference type="PROSITE" id="PS00108">
    <property type="entry name" value="PROTEIN_KINASE_ST"/>
    <property type="match status" value="1"/>
</dbReference>
<dbReference type="AlphaFoldDB" id="A0A336MKW1"/>
<comment type="catalytic activity">
    <reaction evidence="11">
        <text>L-threonyl-[protein] + ATP = O-phospho-L-threonyl-[protein] + ADP + H(+)</text>
        <dbReference type="Rhea" id="RHEA:46608"/>
        <dbReference type="Rhea" id="RHEA-COMP:11060"/>
        <dbReference type="Rhea" id="RHEA-COMP:11605"/>
        <dbReference type="ChEBI" id="CHEBI:15378"/>
        <dbReference type="ChEBI" id="CHEBI:30013"/>
        <dbReference type="ChEBI" id="CHEBI:30616"/>
        <dbReference type="ChEBI" id="CHEBI:61977"/>
        <dbReference type="ChEBI" id="CHEBI:456216"/>
        <dbReference type="EC" id="2.7.11.22"/>
    </reaction>
</comment>
<evidence type="ECO:0000256" key="2">
    <source>
        <dbReference type="ARBA" id="ARBA00012425"/>
    </source>
</evidence>
<dbReference type="PANTHER" id="PTHR24056">
    <property type="entry name" value="CELL DIVISION PROTEIN KINASE"/>
    <property type="match status" value="1"/>
</dbReference>
<dbReference type="PANTHER" id="PTHR24056:SF171">
    <property type="entry name" value="CYCLIN-DEPENDENT KINASE 20"/>
    <property type="match status" value="1"/>
</dbReference>
<name>A0A336MKW1_CULSO</name>
<dbReference type="VEuPathDB" id="VectorBase:CSON003234"/>
<keyword evidence="4" id="KW-0808">Transferase</keyword>
<feature type="domain" description="Protein kinase" evidence="15">
    <location>
        <begin position="13"/>
        <end position="243"/>
    </location>
</feature>
<keyword evidence="6" id="KW-0418">Kinase</keyword>
<dbReference type="EMBL" id="UFQT01001574">
    <property type="protein sequence ID" value="SSX31054.1"/>
    <property type="molecule type" value="Genomic_DNA"/>
</dbReference>
<dbReference type="InterPro" id="IPR000719">
    <property type="entry name" value="Prot_kinase_dom"/>
</dbReference>
<evidence type="ECO:0000256" key="14">
    <source>
        <dbReference type="RuleBase" id="RU000304"/>
    </source>
</evidence>
<comment type="catalytic activity">
    <reaction evidence="12">
        <text>L-seryl-[protein] + ATP = O-phospho-L-seryl-[protein] + ADP + H(+)</text>
        <dbReference type="Rhea" id="RHEA:17989"/>
        <dbReference type="Rhea" id="RHEA-COMP:9863"/>
        <dbReference type="Rhea" id="RHEA-COMP:11604"/>
        <dbReference type="ChEBI" id="CHEBI:15378"/>
        <dbReference type="ChEBI" id="CHEBI:29999"/>
        <dbReference type="ChEBI" id="CHEBI:30616"/>
        <dbReference type="ChEBI" id="CHEBI:83421"/>
        <dbReference type="ChEBI" id="CHEBI:456216"/>
        <dbReference type="EC" id="2.7.11.22"/>
    </reaction>
</comment>
<evidence type="ECO:0000256" key="12">
    <source>
        <dbReference type="ARBA" id="ARBA00048367"/>
    </source>
</evidence>
<evidence type="ECO:0000256" key="7">
    <source>
        <dbReference type="ARBA" id="ARBA00022840"/>
    </source>
</evidence>
<evidence type="ECO:0000259" key="15">
    <source>
        <dbReference type="PROSITE" id="PS50011"/>
    </source>
</evidence>
<dbReference type="GO" id="GO:0004693">
    <property type="term" value="F:cyclin-dependent protein serine/threonine kinase activity"/>
    <property type="evidence" value="ECO:0007669"/>
    <property type="project" value="UniProtKB-EC"/>
</dbReference>
<gene>
    <name evidence="17" type="primary">CSON003234</name>
</gene>
<feature type="binding site" evidence="13">
    <location>
        <position position="43"/>
    </location>
    <ligand>
        <name>ATP</name>
        <dbReference type="ChEBI" id="CHEBI:30616"/>
    </ligand>
</feature>
<organism evidence="17">
    <name type="scientific">Culicoides sonorensis</name>
    <name type="common">Biting midge</name>
    <dbReference type="NCBI Taxonomy" id="179676"/>
    <lineage>
        <taxon>Eukaryota</taxon>
        <taxon>Metazoa</taxon>
        <taxon>Ecdysozoa</taxon>
        <taxon>Arthropoda</taxon>
        <taxon>Hexapoda</taxon>
        <taxon>Insecta</taxon>
        <taxon>Pterygota</taxon>
        <taxon>Neoptera</taxon>
        <taxon>Endopterygota</taxon>
        <taxon>Diptera</taxon>
        <taxon>Nematocera</taxon>
        <taxon>Chironomoidea</taxon>
        <taxon>Ceratopogonidae</taxon>
        <taxon>Ceratopogoninae</taxon>
        <taxon>Culicoides</taxon>
        <taxon>Monoculicoides</taxon>
    </lineage>
</organism>
<evidence type="ECO:0000256" key="4">
    <source>
        <dbReference type="ARBA" id="ARBA00022679"/>
    </source>
</evidence>
<evidence type="ECO:0000256" key="8">
    <source>
        <dbReference type="ARBA" id="ARBA00035711"/>
    </source>
</evidence>
<evidence type="ECO:0000256" key="6">
    <source>
        <dbReference type="ARBA" id="ARBA00022777"/>
    </source>
</evidence>
<evidence type="ECO:0000256" key="3">
    <source>
        <dbReference type="ARBA" id="ARBA00022527"/>
    </source>
</evidence>
<keyword evidence="3 14" id="KW-0723">Serine/threonine-protein kinase</keyword>
<evidence type="ECO:0000256" key="13">
    <source>
        <dbReference type="PROSITE-ProRule" id="PRU10141"/>
    </source>
</evidence>
<evidence type="ECO:0000256" key="5">
    <source>
        <dbReference type="ARBA" id="ARBA00022741"/>
    </source>
</evidence>
<dbReference type="InterPro" id="IPR050108">
    <property type="entry name" value="CDK"/>
</dbReference>
<dbReference type="FunFam" id="3.30.200.20:FF:000579">
    <property type="entry name" value="cyclin-dependent kinase 20"/>
    <property type="match status" value="1"/>
</dbReference>
<dbReference type="SMART" id="SM00220">
    <property type="entry name" value="S_TKc"/>
    <property type="match status" value="1"/>
</dbReference>
<comment type="similarity">
    <text evidence="1">Belongs to the protein kinase superfamily. CMGC Ser/Thr protein kinase family. CDC2/CDKX subfamily.</text>
</comment>
<reference evidence="16" key="1">
    <citation type="submission" date="2018-04" db="EMBL/GenBank/DDBJ databases">
        <authorList>
            <person name="Go L.Y."/>
            <person name="Mitchell J.A."/>
        </authorList>
    </citation>
    <scope>NUCLEOTIDE SEQUENCE</scope>
    <source>
        <tissue evidence="16">Whole organism</tissue>
    </source>
</reference>
<dbReference type="InterPro" id="IPR011009">
    <property type="entry name" value="Kinase-like_dom_sf"/>
</dbReference>
<evidence type="ECO:0000313" key="17">
    <source>
        <dbReference type="EMBL" id="SSX31054.1"/>
    </source>
</evidence>
<dbReference type="InterPro" id="IPR017441">
    <property type="entry name" value="Protein_kinase_ATP_BS"/>
</dbReference>
<dbReference type="OMA" id="FEYMPHT"/>
<dbReference type="EMBL" id="UFQS01001574">
    <property type="protein sequence ID" value="SSX11487.1"/>
    <property type="molecule type" value="Genomic_DNA"/>
</dbReference>
<dbReference type="GO" id="GO:0005634">
    <property type="term" value="C:nucleus"/>
    <property type="evidence" value="ECO:0007669"/>
    <property type="project" value="TreeGrafter"/>
</dbReference>
<reference evidence="17" key="2">
    <citation type="submission" date="2018-07" db="EMBL/GenBank/DDBJ databases">
        <authorList>
            <person name="Quirk P.G."/>
            <person name="Krulwich T.A."/>
        </authorList>
    </citation>
    <scope>NUCLEOTIDE SEQUENCE</scope>
</reference>
<sequence length="250" mass="29004">MRTMMEEYAPPRYKILGKIGEGVHGLVVKALDQKTNQFVAIKKLSLKNKNGGIQLSTLREIKVLQNCNYEHIITLIDMFPDVSGPSLVFEYMPFTLYSKLKDEHKPLCRRDIKNYARMLFKGLKYMHELNLMHRDIKPANLLIDQNDILKLGDFGLSRIGTTDIEQLALVIRTLGTPRVSDWPELQQLPDYHKIRFPYSKGDVWENLFPSPTIREEIKLVDALIKYNPKKRLTANKALNHEYFASNFKVV</sequence>
<dbReference type="SUPFAM" id="SSF56112">
    <property type="entry name" value="Protein kinase-like (PK-like)"/>
    <property type="match status" value="1"/>
</dbReference>
<protein>
    <recommendedName>
        <fullName evidence="8">Cyclin-dependent kinase 20</fullName>
        <ecNumber evidence="2">2.7.11.22</ecNumber>
    </recommendedName>
    <alternativeName>
        <fullName evidence="9">Cell cycle-related kinase</fullName>
    </alternativeName>
    <alternativeName>
        <fullName evidence="10">Cell division protein kinase 20</fullName>
    </alternativeName>
</protein>
<evidence type="ECO:0000256" key="1">
    <source>
        <dbReference type="ARBA" id="ARBA00006485"/>
    </source>
</evidence>
<proteinExistence type="inferred from homology"/>
<dbReference type="InterPro" id="IPR008271">
    <property type="entry name" value="Ser/Thr_kinase_AS"/>
</dbReference>
<dbReference type="Gene3D" id="1.10.510.10">
    <property type="entry name" value="Transferase(Phosphotransferase) domain 1"/>
    <property type="match status" value="2"/>
</dbReference>
<keyword evidence="7 13" id="KW-0067">ATP-binding</keyword>
<evidence type="ECO:0000256" key="11">
    <source>
        <dbReference type="ARBA" id="ARBA00047811"/>
    </source>
</evidence>
<dbReference type="Gene3D" id="3.30.200.20">
    <property type="entry name" value="Phosphorylase Kinase, domain 1"/>
    <property type="match status" value="1"/>
</dbReference>
<accession>A0A336MKW1</accession>
<evidence type="ECO:0000256" key="10">
    <source>
        <dbReference type="ARBA" id="ARBA00035723"/>
    </source>
</evidence>
<keyword evidence="5 13" id="KW-0547">Nucleotide-binding</keyword>